<dbReference type="Proteomes" id="UP000271974">
    <property type="component" value="Unassembled WGS sequence"/>
</dbReference>
<evidence type="ECO:0000313" key="1">
    <source>
        <dbReference type="EMBL" id="RUS90538.1"/>
    </source>
</evidence>
<protein>
    <submittedName>
        <fullName evidence="1">Uncharacterized protein</fullName>
    </submittedName>
</protein>
<proteinExistence type="predicted"/>
<comment type="caution">
    <text evidence="1">The sequence shown here is derived from an EMBL/GenBank/DDBJ whole genome shotgun (WGS) entry which is preliminary data.</text>
</comment>
<organism evidence="1 2">
    <name type="scientific">Elysia chlorotica</name>
    <name type="common">Eastern emerald elysia</name>
    <name type="synonym">Sea slug</name>
    <dbReference type="NCBI Taxonomy" id="188477"/>
    <lineage>
        <taxon>Eukaryota</taxon>
        <taxon>Metazoa</taxon>
        <taxon>Spiralia</taxon>
        <taxon>Lophotrochozoa</taxon>
        <taxon>Mollusca</taxon>
        <taxon>Gastropoda</taxon>
        <taxon>Heterobranchia</taxon>
        <taxon>Euthyneura</taxon>
        <taxon>Panpulmonata</taxon>
        <taxon>Sacoglossa</taxon>
        <taxon>Placobranchoidea</taxon>
        <taxon>Plakobranchidae</taxon>
        <taxon>Elysia</taxon>
    </lineage>
</organism>
<keyword evidence="2" id="KW-1185">Reference proteome</keyword>
<reference evidence="1 2" key="1">
    <citation type="submission" date="2019-01" db="EMBL/GenBank/DDBJ databases">
        <title>A draft genome assembly of the solar-powered sea slug Elysia chlorotica.</title>
        <authorList>
            <person name="Cai H."/>
            <person name="Li Q."/>
            <person name="Fang X."/>
            <person name="Li J."/>
            <person name="Curtis N.E."/>
            <person name="Altenburger A."/>
            <person name="Shibata T."/>
            <person name="Feng M."/>
            <person name="Maeda T."/>
            <person name="Schwartz J.A."/>
            <person name="Shigenobu S."/>
            <person name="Lundholm N."/>
            <person name="Nishiyama T."/>
            <person name="Yang H."/>
            <person name="Hasebe M."/>
            <person name="Li S."/>
            <person name="Pierce S.K."/>
            <person name="Wang J."/>
        </authorList>
    </citation>
    <scope>NUCLEOTIDE SEQUENCE [LARGE SCALE GENOMIC DNA]</scope>
    <source>
        <strain evidence="1">EC2010</strain>
        <tissue evidence="1">Whole organism of an adult</tissue>
    </source>
</reference>
<evidence type="ECO:0000313" key="2">
    <source>
        <dbReference type="Proteomes" id="UP000271974"/>
    </source>
</evidence>
<accession>A0A3S1BKR4</accession>
<sequence>MQAIFGLAFSTRRKIPMAICLKRKNDVTNFRAAANMFLMSSASRQRRTGSGFLHMRCCVKVSLKEGLEVRVEKRKGGAVLTGIRGEGRRGGGEKEEIQCKFHSYRFRCRYGPRYRKKCPVTATVEGDLIDLTQRRGTTRVIHRSVNNAQELSPSVCGDGPQTAVRPSDKKHQFQVVSDDMDVTSWALGRRPVTRTPGHSDRSDHWPVMPPRTWETWGLSLTPLDSRTCHRWVALGASAGINGP</sequence>
<name>A0A3S1BKR4_ELYCH</name>
<dbReference type="AlphaFoldDB" id="A0A3S1BKR4"/>
<dbReference type="EMBL" id="RQTK01000030">
    <property type="protein sequence ID" value="RUS90538.1"/>
    <property type="molecule type" value="Genomic_DNA"/>
</dbReference>
<gene>
    <name evidence="1" type="ORF">EGW08_001715</name>
</gene>